<keyword evidence="7 10" id="KW-0378">Hydrolase</keyword>
<comment type="catalytic activity">
    <reaction evidence="1 10">
        <text>1-(5-phospho-beta-D-ribosyl)-ATP + H2O = 1-(5-phospho-beta-D-ribosyl)-5'-AMP + diphosphate + H(+)</text>
        <dbReference type="Rhea" id="RHEA:22828"/>
        <dbReference type="ChEBI" id="CHEBI:15377"/>
        <dbReference type="ChEBI" id="CHEBI:15378"/>
        <dbReference type="ChEBI" id="CHEBI:33019"/>
        <dbReference type="ChEBI" id="CHEBI:59457"/>
        <dbReference type="ChEBI" id="CHEBI:73183"/>
        <dbReference type="EC" id="3.6.1.31"/>
    </reaction>
</comment>
<dbReference type="Gene3D" id="1.10.287.1080">
    <property type="entry name" value="MazG-like"/>
    <property type="match status" value="1"/>
</dbReference>
<dbReference type="CDD" id="cd11534">
    <property type="entry name" value="NTP-PPase_HisIE_like"/>
    <property type="match status" value="1"/>
</dbReference>
<keyword evidence="12" id="KW-1185">Reference proteome</keyword>
<dbReference type="PANTHER" id="PTHR42945">
    <property type="entry name" value="HISTIDINE BIOSYNTHESIS BIFUNCTIONAL PROTEIN"/>
    <property type="match status" value="1"/>
</dbReference>
<evidence type="ECO:0000256" key="3">
    <source>
        <dbReference type="ARBA" id="ARBA00005204"/>
    </source>
</evidence>
<dbReference type="InterPro" id="IPR008179">
    <property type="entry name" value="HisE"/>
</dbReference>
<keyword evidence="8 10" id="KW-0067">ATP-binding</keyword>
<evidence type="ECO:0000256" key="9">
    <source>
        <dbReference type="ARBA" id="ARBA00023102"/>
    </source>
</evidence>
<proteinExistence type="inferred from homology"/>
<evidence type="ECO:0000256" key="4">
    <source>
        <dbReference type="ARBA" id="ARBA00022490"/>
    </source>
</evidence>
<dbReference type="EMBL" id="VZRA01000002">
    <property type="protein sequence ID" value="KAB0670161.1"/>
    <property type="molecule type" value="Genomic_DNA"/>
</dbReference>
<dbReference type="PANTHER" id="PTHR42945:SF9">
    <property type="entry name" value="HISTIDINE BIOSYNTHESIS BIFUNCTIONAL PROTEIN HISIE"/>
    <property type="match status" value="1"/>
</dbReference>
<evidence type="ECO:0000313" key="12">
    <source>
        <dbReference type="Proteomes" id="UP000798046"/>
    </source>
</evidence>
<sequence>MNERDDIIQAVYQVILDRKNNPTENSYTASLMHKGIDKILKKVGEEATEVVIAAKGGKRDEIVYETSDLVFHLLVLLGYCDIPPEEIFAELRRRFGISGIEEKNSRPA</sequence>
<name>A0ABQ6TNE3_9BACT</name>
<organism evidence="11 12">
    <name type="scientific">Oryzomonas sagensis</name>
    <dbReference type="NCBI Taxonomy" id="2603857"/>
    <lineage>
        <taxon>Bacteria</taxon>
        <taxon>Pseudomonadati</taxon>
        <taxon>Thermodesulfobacteriota</taxon>
        <taxon>Desulfuromonadia</taxon>
        <taxon>Geobacterales</taxon>
        <taxon>Geobacteraceae</taxon>
        <taxon>Oryzomonas</taxon>
    </lineage>
</organism>
<comment type="pathway">
    <text evidence="3 10">Amino-acid biosynthesis; L-histidine biosynthesis; L-histidine from 5-phospho-alpha-D-ribose 1-diphosphate: step 2/9.</text>
</comment>
<comment type="caution">
    <text evidence="11">The sequence shown here is derived from an EMBL/GenBank/DDBJ whole genome shotgun (WGS) entry which is preliminary data.</text>
</comment>
<reference evidence="11 12" key="1">
    <citation type="journal article" date="2020" name="Microorganisms">
        <title>Description of Three Novel Members in the Family Geobacteraceae, Oryzomonas japonicum gen. nov., sp. nov., Oryzomonas sagensis sp. nov., and Oryzomonas ruber sp. nov.</title>
        <authorList>
            <person name="Xu Z."/>
            <person name="Masuda Y."/>
            <person name="Hayakawa C."/>
            <person name="Ushijima N."/>
            <person name="Kawano K."/>
            <person name="Shiratori Y."/>
            <person name="Senoo K."/>
            <person name="Itoh H."/>
        </authorList>
    </citation>
    <scope>NUCLEOTIDE SEQUENCE [LARGE SCALE GENOMIC DNA]</scope>
    <source>
        <strain evidence="11 12">Red100</strain>
    </source>
</reference>
<evidence type="ECO:0000256" key="5">
    <source>
        <dbReference type="ARBA" id="ARBA00022605"/>
    </source>
</evidence>
<comment type="similarity">
    <text evidence="10">Belongs to the PRA-PH family.</text>
</comment>
<dbReference type="Proteomes" id="UP000798046">
    <property type="component" value="Unassembled WGS sequence"/>
</dbReference>
<dbReference type="EC" id="3.6.1.31" evidence="10"/>
<accession>A0ABQ6TNE3</accession>
<dbReference type="Pfam" id="PF01503">
    <property type="entry name" value="PRA-PH"/>
    <property type="match status" value="1"/>
</dbReference>
<keyword evidence="9 10" id="KW-0368">Histidine biosynthesis</keyword>
<evidence type="ECO:0000256" key="8">
    <source>
        <dbReference type="ARBA" id="ARBA00022840"/>
    </source>
</evidence>
<dbReference type="GO" id="GO:0004636">
    <property type="term" value="F:phosphoribosyl-ATP diphosphatase activity"/>
    <property type="evidence" value="ECO:0007669"/>
    <property type="project" value="UniProtKB-EC"/>
</dbReference>
<dbReference type="NCBIfam" id="TIGR03188">
    <property type="entry name" value="histidine_hisI"/>
    <property type="match status" value="1"/>
</dbReference>
<evidence type="ECO:0000256" key="1">
    <source>
        <dbReference type="ARBA" id="ARBA00001460"/>
    </source>
</evidence>
<dbReference type="HAMAP" id="MF_01020">
    <property type="entry name" value="HisE"/>
    <property type="match status" value="1"/>
</dbReference>
<evidence type="ECO:0000313" key="11">
    <source>
        <dbReference type="EMBL" id="KAB0670161.1"/>
    </source>
</evidence>
<comment type="subcellular location">
    <subcellularLocation>
        <location evidence="2 10">Cytoplasm</location>
    </subcellularLocation>
</comment>
<dbReference type="NCBIfam" id="NF001611">
    <property type="entry name" value="PRK00400.1-3"/>
    <property type="match status" value="1"/>
</dbReference>
<evidence type="ECO:0000256" key="7">
    <source>
        <dbReference type="ARBA" id="ARBA00022801"/>
    </source>
</evidence>
<evidence type="ECO:0000256" key="2">
    <source>
        <dbReference type="ARBA" id="ARBA00004496"/>
    </source>
</evidence>
<dbReference type="InterPro" id="IPR021130">
    <property type="entry name" value="PRib-ATP_PPHydrolase-like"/>
</dbReference>
<keyword evidence="4 10" id="KW-0963">Cytoplasm</keyword>
<evidence type="ECO:0000256" key="10">
    <source>
        <dbReference type="HAMAP-Rule" id="MF_01020"/>
    </source>
</evidence>
<dbReference type="SUPFAM" id="SSF101386">
    <property type="entry name" value="all-alpha NTP pyrophosphatases"/>
    <property type="match status" value="1"/>
</dbReference>
<keyword evidence="6 10" id="KW-0547">Nucleotide-binding</keyword>
<keyword evidence="5 10" id="KW-0028">Amino-acid biosynthesis</keyword>
<gene>
    <name evidence="10" type="primary">hisE</name>
    <name evidence="11" type="ORF">F6V30_08345</name>
</gene>
<evidence type="ECO:0000256" key="6">
    <source>
        <dbReference type="ARBA" id="ARBA00022741"/>
    </source>
</evidence>
<dbReference type="RefSeq" id="WP_151156533.1">
    <property type="nucleotide sequence ID" value="NZ_VZRA01000002.1"/>
</dbReference>
<protein>
    <recommendedName>
        <fullName evidence="10">Phosphoribosyl-ATP pyrophosphatase</fullName>
        <shortName evidence="10">PRA-PH</shortName>
        <ecNumber evidence="10">3.6.1.31</ecNumber>
    </recommendedName>
</protein>